<sequence>MFGKALLLVRDAVMESKGAKSKKLKEVVLLMPKKNLLGFNDIAATVLDNVSKLLGHVVSPQLVSSTDPDGELFSFPSP</sequence>
<dbReference type="EMBL" id="JAKUCV010007861">
    <property type="protein sequence ID" value="KAJ4821783.1"/>
    <property type="molecule type" value="Genomic_DNA"/>
</dbReference>
<gene>
    <name evidence="1" type="ORF">Tsubulata_019842</name>
</gene>
<accession>A0A9Q0EY76</accession>
<proteinExistence type="predicted"/>
<keyword evidence="2" id="KW-1185">Reference proteome</keyword>
<dbReference type="SUPFAM" id="SSF49723">
    <property type="entry name" value="Lipase/lipooxygenase domain (PLAT/LH2 domain)"/>
    <property type="match status" value="1"/>
</dbReference>
<name>A0A9Q0EY76_9ROSI</name>
<evidence type="ECO:0000313" key="2">
    <source>
        <dbReference type="Proteomes" id="UP001141552"/>
    </source>
</evidence>
<dbReference type="Gene3D" id="2.60.60.20">
    <property type="entry name" value="PLAT/LH2 domain"/>
    <property type="match status" value="1"/>
</dbReference>
<reference evidence="1" key="1">
    <citation type="submission" date="2022-02" db="EMBL/GenBank/DDBJ databases">
        <authorList>
            <person name="Henning P.M."/>
            <person name="McCubbin A.G."/>
            <person name="Shore J.S."/>
        </authorList>
    </citation>
    <scope>NUCLEOTIDE SEQUENCE</scope>
    <source>
        <strain evidence="1">F60SS</strain>
        <tissue evidence="1">Leaves</tissue>
    </source>
</reference>
<dbReference type="Proteomes" id="UP001141552">
    <property type="component" value="Unassembled WGS sequence"/>
</dbReference>
<reference evidence="1" key="2">
    <citation type="journal article" date="2023" name="Plants (Basel)">
        <title>Annotation of the Turnera subulata (Passifloraceae) Draft Genome Reveals the S-Locus Evolved after the Divergence of Turneroideae from Passifloroideae in a Stepwise Manner.</title>
        <authorList>
            <person name="Henning P.M."/>
            <person name="Roalson E.H."/>
            <person name="Mir W."/>
            <person name="McCubbin A.G."/>
            <person name="Shore J.S."/>
        </authorList>
    </citation>
    <scope>NUCLEOTIDE SEQUENCE</scope>
    <source>
        <strain evidence="1">F60SS</strain>
    </source>
</reference>
<dbReference type="InterPro" id="IPR036392">
    <property type="entry name" value="PLAT/LH2_dom_sf"/>
</dbReference>
<evidence type="ECO:0000313" key="1">
    <source>
        <dbReference type="EMBL" id="KAJ4821783.1"/>
    </source>
</evidence>
<organism evidence="1 2">
    <name type="scientific">Turnera subulata</name>
    <dbReference type="NCBI Taxonomy" id="218843"/>
    <lineage>
        <taxon>Eukaryota</taxon>
        <taxon>Viridiplantae</taxon>
        <taxon>Streptophyta</taxon>
        <taxon>Embryophyta</taxon>
        <taxon>Tracheophyta</taxon>
        <taxon>Spermatophyta</taxon>
        <taxon>Magnoliopsida</taxon>
        <taxon>eudicotyledons</taxon>
        <taxon>Gunneridae</taxon>
        <taxon>Pentapetalae</taxon>
        <taxon>rosids</taxon>
        <taxon>fabids</taxon>
        <taxon>Malpighiales</taxon>
        <taxon>Passifloraceae</taxon>
        <taxon>Turnera</taxon>
    </lineage>
</organism>
<dbReference type="AlphaFoldDB" id="A0A9Q0EY76"/>
<dbReference type="OrthoDB" id="1490254at2759"/>
<protein>
    <submittedName>
        <fullName evidence="1">Uncharacterized protein</fullName>
    </submittedName>
</protein>
<comment type="caution">
    <text evidence="1">The sequence shown here is derived from an EMBL/GenBank/DDBJ whole genome shotgun (WGS) entry which is preliminary data.</text>
</comment>